<feature type="region of interest" description="Disordered" evidence="2">
    <location>
        <begin position="351"/>
        <end position="408"/>
    </location>
</feature>
<keyword evidence="3" id="KW-0472">Membrane</keyword>
<keyword evidence="3" id="KW-0812">Transmembrane</keyword>
<dbReference type="PANTHER" id="PTHR33392:SF6">
    <property type="entry name" value="POLYISOPRENYL-TEICHOIC ACID--PEPTIDOGLYCAN TEICHOIC ACID TRANSFERASE TAGU"/>
    <property type="match status" value="1"/>
</dbReference>
<feature type="region of interest" description="Disordered" evidence="2">
    <location>
        <begin position="1"/>
        <end position="33"/>
    </location>
</feature>
<evidence type="ECO:0000313" key="6">
    <source>
        <dbReference type="Proteomes" id="UP001214441"/>
    </source>
</evidence>
<evidence type="ECO:0000256" key="1">
    <source>
        <dbReference type="ARBA" id="ARBA00006068"/>
    </source>
</evidence>
<dbReference type="InterPro" id="IPR050922">
    <property type="entry name" value="LytR/CpsA/Psr_CW_biosynth"/>
</dbReference>
<organism evidence="5 6">
    <name type="scientific">Streptomyces iconiensis</name>
    <dbReference type="NCBI Taxonomy" id="1384038"/>
    <lineage>
        <taxon>Bacteria</taxon>
        <taxon>Bacillati</taxon>
        <taxon>Actinomycetota</taxon>
        <taxon>Actinomycetes</taxon>
        <taxon>Kitasatosporales</taxon>
        <taxon>Streptomycetaceae</taxon>
        <taxon>Streptomyces</taxon>
    </lineage>
</organism>
<evidence type="ECO:0000259" key="4">
    <source>
        <dbReference type="Pfam" id="PF03816"/>
    </source>
</evidence>
<feature type="compositionally biased region" description="Basic residues" evidence="2">
    <location>
        <begin position="22"/>
        <end position="33"/>
    </location>
</feature>
<gene>
    <name evidence="5" type="ORF">NMN56_025275</name>
</gene>
<sequence>MAGDSNEGDTAAERRARGIRATGRRRRPRTGRQRAVRVAVWSVAGAVVLGGTGLGFVYFKLDGNISGVDINAALGTDRPQDVPNGSMDLLVLGSDTREGDNAKYGEDQGGARSDTAMIVHINETHDKASVVSIPRDTLVQRPSCQGDESVGNRKVPAQRAMFNSAYEVGGPACAVKTVESLSGVRMDHYLEVDFSGFKKLINTLGGVEMTTTKAIKDKDSHLDLQAGTHTLDGEQSLGLVRTRHGVGDGSDLGRIQLQQSFVKALIDQVNSVGLFGNPKRLYDLADTATSAVTTDSELDSVGELTGMAKMLKGIKSDDIEMTTLPVRYDPADPNRVIPLESKTKQVWSAIRHDKPVPKSATKGSAGDQTDIEGVVQDKGDKPGKGGKGDRLAEERGTREEAKGGDRPE</sequence>
<dbReference type="EMBL" id="JANCPR020000027">
    <property type="protein sequence ID" value="MDJ1135214.1"/>
    <property type="molecule type" value="Genomic_DNA"/>
</dbReference>
<comment type="similarity">
    <text evidence="1">Belongs to the LytR/CpsA/Psr (LCP) family.</text>
</comment>
<dbReference type="PANTHER" id="PTHR33392">
    <property type="entry name" value="POLYISOPRENYL-TEICHOIC ACID--PEPTIDOGLYCAN TEICHOIC ACID TRANSFERASE TAGU"/>
    <property type="match status" value="1"/>
</dbReference>
<feature type="domain" description="Cell envelope-related transcriptional attenuator" evidence="4">
    <location>
        <begin position="112"/>
        <end position="270"/>
    </location>
</feature>
<dbReference type="Proteomes" id="UP001214441">
    <property type="component" value="Unassembled WGS sequence"/>
</dbReference>
<feature type="compositionally biased region" description="Basic and acidic residues" evidence="2">
    <location>
        <begin position="375"/>
        <end position="408"/>
    </location>
</feature>
<comment type="caution">
    <text evidence="5">The sequence shown here is derived from an EMBL/GenBank/DDBJ whole genome shotgun (WGS) entry which is preliminary data.</text>
</comment>
<dbReference type="Pfam" id="PF03816">
    <property type="entry name" value="LytR_cpsA_psr"/>
    <property type="match status" value="1"/>
</dbReference>
<dbReference type="NCBIfam" id="TIGR00350">
    <property type="entry name" value="lytR_cpsA_psr"/>
    <property type="match status" value="1"/>
</dbReference>
<dbReference type="RefSeq" id="WP_274040609.1">
    <property type="nucleotide sequence ID" value="NZ_JANCPR020000027.1"/>
</dbReference>
<name>A0ABT7A1K9_9ACTN</name>
<evidence type="ECO:0000256" key="3">
    <source>
        <dbReference type="SAM" id="Phobius"/>
    </source>
</evidence>
<protein>
    <submittedName>
        <fullName evidence="5">LCP family protein</fullName>
    </submittedName>
</protein>
<dbReference type="InterPro" id="IPR004474">
    <property type="entry name" value="LytR_CpsA_psr"/>
</dbReference>
<evidence type="ECO:0000256" key="2">
    <source>
        <dbReference type="SAM" id="MobiDB-lite"/>
    </source>
</evidence>
<reference evidence="5 6" key="1">
    <citation type="submission" date="2023-05" db="EMBL/GenBank/DDBJ databases">
        <title>Streptantibioticus silvisoli sp. nov., acidotolerant actinomycetes 1 from pine litter.</title>
        <authorList>
            <person name="Swiecimska M."/>
            <person name="Golinska P."/>
            <person name="Sangal V."/>
            <person name="Wachnowicz B."/>
            <person name="Goodfellow M."/>
        </authorList>
    </citation>
    <scope>NUCLEOTIDE SEQUENCE [LARGE SCALE GENOMIC DNA]</scope>
    <source>
        <strain evidence="5 6">DSM 42109</strain>
    </source>
</reference>
<dbReference type="Gene3D" id="3.40.630.190">
    <property type="entry name" value="LCP protein"/>
    <property type="match status" value="1"/>
</dbReference>
<keyword evidence="3" id="KW-1133">Transmembrane helix</keyword>
<evidence type="ECO:0000313" key="5">
    <source>
        <dbReference type="EMBL" id="MDJ1135214.1"/>
    </source>
</evidence>
<proteinExistence type="inferred from homology"/>
<feature type="transmembrane region" description="Helical" evidence="3">
    <location>
        <begin position="35"/>
        <end position="59"/>
    </location>
</feature>
<keyword evidence="6" id="KW-1185">Reference proteome</keyword>
<accession>A0ABT7A1K9</accession>